<evidence type="ECO:0000256" key="1">
    <source>
        <dbReference type="SAM" id="MobiDB-lite"/>
    </source>
</evidence>
<comment type="caution">
    <text evidence="2">The sequence shown here is derived from an EMBL/GenBank/DDBJ whole genome shotgun (WGS) entry which is preliminary data.</text>
</comment>
<protein>
    <submittedName>
        <fullName evidence="2">Uncharacterized protein</fullName>
    </submittedName>
</protein>
<feature type="region of interest" description="Disordered" evidence="1">
    <location>
        <begin position="1"/>
        <end position="22"/>
    </location>
</feature>
<gene>
    <name evidence="2" type="ORF">JTE90_009847</name>
</gene>
<reference evidence="2 3" key="1">
    <citation type="journal article" date="2022" name="Nat. Ecol. Evol.">
        <title>A masculinizing supergene underlies an exaggerated male reproductive morph in a spider.</title>
        <authorList>
            <person name="Hendrickx F."/>
            <person name="De Corte Z."/>
            <person name="Sonet G."/>
            <person name="Van Belleghem S.M."/>
            <person name="Kostlbacher S."/>
            <person name="Vangestel C."/>
        </authorList>
    </citation>
    <scope>NUCLEOTIDE SEQUENCE [LARGE SCALE GENOMIC DNA]</scope>
    <source>
        <strain evidence="2">W744_W776</strain>
    </source>
</reference>
<evidence type="ECO:0000313" key="3">
    <source>
        <dbReference type="Proteomes" id="UP000827092"/>
    </source>
</evidence>
<dbReference type="Proteomes" id="UP000827092">
    <property type="component" value="Unassembled WGS sequence"/>
</dbReference>
<evidence type="ECO:0000313" key="2">
    <source>
        <dbReference type="EMBL" id="KAG8177154.1"/>
    </source>
</evidence>
<dbReference type="EMBL" id="JAFNEN010000811">
    <property type="protein sequence ID" value="KAG8177154.1"/>
    <property type="molecule type" value="Genomic_DNA"/>
</dbReference>
<dbReference type="AlphaFoldDB" id="A0AAV6TZS6"/>
<sequence>MATKNTNDEVNAPPTSQEVTYPSVLPRPRVGSDVLDRILNDDVLHLVKTYNNNHEVIQETIIKLYSYFEKKEKRKKYAGRVQDVVQNLLGRSREAIQVLLKRIDEWKPVREASIQKLTEYINKLDRNFKVSTIVRFVSSSVDVSGSVGGLLFQSEAAWATHALNAASFFGLCGLVSTVAEVEVSKRILDEVSDIIEKDRELMQPVLEWFEETGELDAAVEELFPHALNPSIVQSIQADAGDVSDNLQIFKALWLSNVKRDDTLWKNSDFLHSIQLFARSEVGQLWWKRIIYRKHPIIMDSGRMALQIEFGQIQSIIFQCIPALPLEQQRLTSLPVAGRIMLNLLTMYDSLADLNKGARSIHSDKMRRLVEKMSRELKAIDDTLDKVKTQLKKTAKAERTG</sequence>
<name>A0AAV6TZS6_9ARAC</name>
<proteinExistence type="predicted"/>
<accession>A0AAV6TZS6</accession>
<feature type="compositionally biased region" description="Polar residues" evidence="1">
    <location>
        <begin position="1"/>
        <end position="20"/>
    </location>
</feature>
<organism evidence="2 3">
    <name type="scientific">Oedothorax gibbosus</name>
    <dbReference type="NCBI Taxonomy" id="931172"/>
    <lineage>
        <taxon>Eukaryota</taxon>
        <taxon>Metazoa</taxon>
        <taxon>Ecdysozoa</taxon>
        <taxon>Arthropoda</taxon>
        <taxon>Chelicerata</taxon>
        <taxon>Arachnida</taxon>
        <taxon>Araneae</taxon>
        <taxon>Araneomorphae</taxon>
        <taxon>Entelegynae</taxon>
        <taxon>Araneoidea</taxon>
        <taxon>Linyphiidae</taxon>
        <taxon>Erigoninae</taxon>
        <taxon>Oedothorax</taxon>
    </lineage>
</organism>
<keyword evidence="3" id="KW-1185">Reference proteome</keyword>